<organism evidence="1 2">
    <name type="scientific">Araneus ventricosus</name>
    <name type="common">Orbweaver spider</name>
    <name type="synonym">Epeira ventricosa</name>
    <dbReference type="NCBI Taxonomy" id="182803"/>
    <lineage>
        <taxon>Eukaryota</taxon>
        <taxon>Metazoa</taxon>
        <taxon>Ecdysozoa</taxon>
        <taxon>Arthropoda</taxon>
        <taxon>Chelicerata</taxon>
        <taxon>Arachnida</taxon>
        <taxon>Araneae</taxon>
        <taxon>Araneomorphae</taxon>
        <taxon>Entelegynae</taxon>
        <taxon>Araneoidea</taxon>
        <taxon>Araneidae</taxon>
        <taxon>Araneus</taxon>
    </lineage>
</organism>
<comment type="caution">
    <text evidence="1">The sequence shown here is derived from an EMBL/GenBank/DDBJ whole genome shotgun (WGS) entry which is preliminary data.</text>
</comment>
<dbReference type="AlphaFoldDB" id="A0A4Y2BUQ5"/>
<proteinExistence type="predicted"/>
<gene>
    <name evidence="1" type="ORF">AVEN_227155_1</name>
</gene>
<sequence>MIPEPDECPAMALVECALHQNNHRSFGAHKSSNPPRYFIPLEEKVARNFSPGITWKNPSRIFGTALGLGFFRIRPEALATAAAGIANGLGQVVMDCVSGLDFDKLGSWGIMFSTFQNHKLKDWVFIMVEMNYLSMAVIRK</sequence>
<reference evidence="1 2" key="1">
    <citation type="journal article" date="2019" name="Sci. Rep.">
        <title>Orb-weaving spider Araneus ventricosus genome elucidates the spidroin gene catalogue.</title>
        <authorList>
            <person name="Kono N."/>
            <person name="Nakamura H."/>
            <person name="Ohtoshi R."/>
            <person name="Moran D.A.P."/>
            <person name="Shinohara A."/>
            <person name="Yoshida Y."/>
            <person name="Fujiwara M."/>
            <person name="Mori M."/>
            <person name="Tomita M."/>
            <person name="Arakawa K."/>
        </authorList>
    </citation>
    <scope>NUCLEOTIDE SEQUENCE [LARGE SCALE GENOMIC DNA]</scope>
</reference>
<keyword evidence="2" id="KW-1185">Reference proteome</keyword>
<dbReference type="Proteomes" id="UP000499080">
    <property type="component" value="Unassembled WGS sequence"/>
</dbReference>
<name>A0A4Y2BUQ5_ARAVE</name>
<protein>
    <submittedName>
        <fullName evidence="1">Uncharacterized protein</fullName>
    </submittedName>
</protein>
<evidence type="ECO:0000313" key="2">
    <source>
        <dbReference type="Proteomes" id="UP000499080"/>
    </source>
</evidence>
<evidence type="ECO:0000313" key="1">
    <source>
        <dbReference type="EMBL" id="GBL95930.1"/>
    </source>
</evidence>
<accession>A0A4Y2BUQ5</accession>
<dbReference type="EMBL" id="BGPR01000115">
    <property type="protein sequence ID" value="GBL95930.1"/>
    <property type="molecule type" value="Genomic_DNA"/>
</dbReference>